<protein>
    <recommendedName>
        <fullName evidence="3">N-acetyltransferase domain-containing protein</fullName>
    </recommendedName>
</protein>
<dbReference type="PANTHER" id="PTHR43072">
    <property type="entry name" value="N-ACETYLTRANSFERASE"/>
    <property type="match status" value="1"/>
</dbReference>
<reference evidence="4" key="1">
    <citation type="submission" date="2018-06" db="EMBL/GenBank/DDBJ databases">
        <authorList>
            <person name="Zhirakovskaya E."/>
        </authorList>
    </citation>
    <scope>NUCLEOTIDE SEQUENCE</scope>
</reference>
<sequence length="327" mass="36002">MFEYSYRPVVLGDVDELAAVQTISDSRDGRTWATTPRQFEELLLKPHIDLGRDTIAATDASGMIVAFGFATYSHGDGVDPFVQLTGSTHPAHRGRGLGSHMVAHLETVGRDHLERNGVLQRGGIRTFVFEGDTNRGMLLAERGFTVVRISNEMSFTLPVVTEPRTVADVDIVGWDDVDVEDLYRVEQEAFRGQYAVEPMEFEEWTEHYTYPGFRPDLSFVALDEAGAVLGLSWNYVDAADFDVSGRKEGWIGQLAVSPAARGRGIGSCLCEHSFAAFRHAGLVYAMLTVDTDSSAGALGLYEGLGFERLHASAVYEKRFEPGTGPRR</sequence>
<evidence type="ECO:0000313" key="4">
    <source>
        <dbReference type="EMBL" id="VAW05107.1"/>
    </source>
</evidence>
<evidence type="ECO:0000259" key="3">
    <source>
        <dbReference type="PROSITE" id="PS51186"/>
    </source>
</evidence>
<keyword evidence="1" id="KW-0808">Transferase</keyword>
<dbReference type="PANTHER" id="PTHR43072:SF23">
    <property type="entry name" value="UPF0039 PROTEIN C11D3.02C"/>
    <property type="match status" value="1"/>
</dbReference>
<organism evidence="4">
    <name type="scientific">hydrothermal vent metagenome</name>
    <dbReference type="NCBI Taxonomy" id="652676"/>
    <lineage>
        <taxon>unclassified sequences</taxon>
        <taxon>metagenomes</taxon>
        <taxon>ecological metagenomes</taxon>
    </lineage>
</organism>
<name>A0A3B0SVK7_9ZZZZ</name>
<dbReference type="Gene3D" id="3.40.630.30">
    <property type="match status" value="1"/>
</dbReference>
<keyword evidence="2" id="KW-0012">Acyltransferase</keyword>
<gene>
    <name evidence="4" type="ORF">MNBD_ACTINO02-833</name>
</gene>
<dbReference type="GO" id="GO:0016747">
    <property type="term" value="F:acyltransferase activity, transferring groups other than amino-acyl groups"/>
    <property type="evidence" value="ECO:0007669"/>
    <property type="project" value="InterPro"/>
</dbReference>
<dbReference type="AlphaFoldDB" id="A0A3B0SVK7"/>
<dbReference type="Pfam" id="PF00583">
    <property type="entry name" value="Acetyltransf_1"/>
    <property type="match status" value="1"/>
</dbReference>
<dbReference type="SUPFAM" id="SSF55729">
    <property type="entry name" value="Acyl-CoA N-acyltransferases (Nat)"/>
    <property type="match status" value="2"/>
</dbReference>
<dbReference type="InterPro" id="IPR016181">
    <property type="entry name" value="Acyl_CoA_acyltransferase"/>
</dbReference>
<dbReference type="InterPro" id="IPR000182">
    <property type="entry name" value="GNAT_dom"/>
</dbReference>
<proteinExistence type="predicted"/>
<accession>A0A3B0SVK7</accession>
<dbReference type="PROSITE" id="PS51186">
    <property type="entry name" value="GNAT"/>
    <property type="match status" value="1"/>
</dbReference>
<dbReference type="EMBL" id="UOEK01000310">
    <property type="protein sequence ID" value="VAW05107.1"/>
    <property type="molecule type" value="Genomic_DNA"/>
</dbReference>
<evidence type="ECO:0000256" key="2">
    <source>
        <dbReference type="ARBA" id="ARBA00023315"/>
    </source>
</evidence>
<dbReference type="CDD" id="cd04301">
    <property type="entry name" value="NAT_SF"/>
    <property type="match status" value="2"/>
</dbReference>
<evidence type="ECO:0000256" key="1">
    <source>
        <dbReference type="ARBA" id="ARBA00022679"/>
    </source>
</evidence>
<feature type="domain" description="N-acetyltransferase" evidence="3">
    <location>
        <begin position="169"/>
        <end position="327"/>
    </location>
</feature>